<keyword evidence="3" id="KW-1185">Reference proteome</keyword>
<name>A0A815D6G2_ADIRI</name>
<sequence>MSDPKKKIEGEIDRFDDVFHGHGDDIDVKEDENIDYDRFFSNFHKNDDTNMENIDYEQFFTEFYSNEEHRKNETIPTQQQHQVDPIQVNDIVTIDLTTEEQHLSQKLSQLSAADEQQNQRNESTTATTEKKRSPLTPSTPIAPAKKLKGDIIEQTCASSGSSDDVMPEYLSESNQTFAAIIDPVLQTSASAIHIGDLQQIALLYHKLQLIELNISLWTTYLRSGTGKLHDNEQQPLPPLQATATAGVTTTSVGPHILTWPQELKTIMLADPTMKFHVNEIDHDQSLNYVMKMLRSFREQNTHYQVQLEERKQRLNNCFTIEME</sequence>
<proteinExistence type="predicted"/>
<dbReference type="Proteomes" id="UP000663828">
    <property type="component" value="Unassembled WGS sequence"/>
</dbReference>
<feature type="compositionally biased region" description="Polar residues" evidence="1">
    <location>
        <begin position="105"/>
        <end position="127"/>
    </location>
</feature>
<gene>
    <name evidence="2" type="ORF">XAT740_LOCUS28435</name>
</gene>
<evidence type="ECO:0000313" key="3">
    <source>
        <dbReference type="Proteomes" id="UP000663828"/>
    </source>
</evidence>
<reference evidence="2" key="1">
    <citation type="submission" date="2021-02" db="EMBL/GenBank/DDBJ databases">
        <authorList>
            <person name="Nowell W R."/>
        </authorList>
    </citation>
    <scope>NUCLEOTIDE SEQUENCE</scope>
</reference>
<organism evidence="2 3">
    <name type="scientific">Adineta ricciae</name>
    <name type="common">Rotifer</name>
    <dbReference type="NCBI Taxonomy" id="249248"/>
    <lineage>
        <taxon>Eukaryota</taxon>
        <taxon>Metazoa</taxon>
        <taxon>Spiralia</taxon>
        <taxon>Gnathifera</taxon>
        <taxon>Rotifera</taxon>
        <taxon>Eurotatoria</taxon>
        <taxon>Bdelloidea</taxon>
        <taxon>Adinetida</taxon>
        <taxon>Adinetidae</taxon>
        <taxon>Adineta</taxon>
    </lineage>
</organism>
<comment type="caution">
    <text evidence="2">The sequence shown here is derived from an EMBL/GenBank/DDBJ whole genome shotgun (WGS) entry which is preliminary data.</text>
</comment>
<feature type="region of interest" description="Disordered" evidence="1">
    <location>
        <begin position="105"/>
        <end position="147"/>
    </location>
</feature>
<dbReference type="AlphaFoldDB" id="A0A815D6G2"/>
<evidence type="ECO:0000313" key="2">
    <source>
        <dbReference type="EMBL" id="CAF1292879.1"/>
    </source>
</evidence>
<evidence type="ECO:0000256" key="1">
    <source>
        <dbReference type="SAM" id="MobiDB-lite"/>
    </source>
</evidence>
<protein>
    <submittedName>
        <fullName evidence="2">Uncharacterized protein</fullName>
    </submittedName>
</protein>
<accession>A0A815D6G2</accession>
<dbReference type="EMBL" id="CAJNOR010002427">
    <property type="protein sequence ID" value="CAF1292879.1"/>
    <property type="molecule type" value="Genomic_DNA"/>
</dbReference>